<evidence type="ECO:0000313" key="3">
    <source>
        <dbReference type="EMBL" id="CDW78839.1"/>
    </source>
</evidence>
<keyword evidence="4" id="KW-1185">Reference proteome</keyword>
<feature type="compositionally biased region" description="Low complexity" evidence="2">
    <location>
        <begin position="101"/>
        <end position="114"/>
    </location>
</feature>
<feature type="compositionally biased region" description="Basic and acidic residues" evidence="2">
    <location>
        <begin position="30"/>
        <end position="49"/>
    </location>
</feature>
<dbReference type="AlphaFoldDB" id="A0A078A9E1"/>
<keyword evidence="1" id="KW-0175">Coiled coil</keyword>
<reference evidence="3 4" key="1">
    <citation type="submission" date="2014-06" db="EMBL/GenBank/DDBJ databases">
        <authorList>
            <person name="Swart Estienne"/>
        </authorList>
    </citation>
    <scope>NUCLEOTIDE SEQUENCE [LARGE SCALE GENOMIC DNA]</scope>
    <source>
        <strain evidence="3 4">130c</strain>
    </source>
</reference>
<feature type="region of interest" description="Disordered" evidence="2">
    <location>
        <begin position="101"/>
        <end position="138"/>
    </location>
</feature>
<evidence type="ECO:0000256" key="1">
    <source>
        <dbReference type="SAM" id="Coils"/>
    </source>
</evidence>
<dbReference type="EMBL" id="CCKQ01007467">
    <property type="protein sequence ID" value="CDW78839.1"/>
    <property type="molecule type" value="Genomic_DNA"/>
</dbReference>
<accession>A0A078A9E1</accession>
<evidence type="ECO:0000313" key="4">
    <source>
        <dbReference type="Proteomes" id="UP000039865"/>
    </source>
</evidence>
<name>A0A078A9E1_STYLE</name>
<feature type="region of interest" description="Disordered" evidence="2">
    <location>
        <begin position="20"/>
        <end position="72"/>
    </location>
</feature>
<feature type="compositionally biased region" description="Polar residues" evidence="2">
    <location>
        <begin position="60"/>
        <end position="71"/>
    </location>
</feature>
<dbReference type="Proteomes" id="UP000039865">
    <property type="component" value="Unassembled WGS sequence"/>
</dbReference>
<evidence type="ECO:0000256" key="2">
    <source>
        <dbReference type="SAM" id="MobiDB-lite"/>
    </source>
</evidence>
<gene>
    <name evidence="3" type="primary">Contig11560.g12370</name>
    <name evidence="3" type="ORF">STYLEM_7823</name>
</gene>
<sequence>MNFMHNQKNKTLYTSFLTRLSSNQAPQRKIHTENKSQKPNGNKEPKMKNQDTSPLKFDTNHTQQTPINPNNDLLHEDLMQVSIDDYQQPSIIKIGLVNSNDNETQEQQQNKQRQLSPHFKASEESFSNIQNQKKKQYKSRHSEKALEHLEKQSKKVKLRNLIVQKAQKINKNLLPSLLINNPCFEMQYQESTYSPEQRYINYQRCFRLKKSLEEQQLEEARDELQHISRTNSIKKFIQHGNAVFMNKSYQTIDKYDDSQNNDGISSPTRKSIQIGNASYRNNQTFSAENIHQNQRELWEFVHNEPEPNYKKIISDITNKVGNRYRQSQNSNLFSSQDKLYEIRNLYQSRDHNNTIYEDLPSANDLGLNIKYKSHQPYDSLDKKSTNSQTQSLNYMQMIQKYINVSYRMRNNNSLQTTSNFKANLNVKHPHFIRTILEPIHQIQETKQKTEQKLQKLSNKLIERSQQRRFYALLMSQQGKQEQQLFRNPVLNQAYQSQPLNQSYDQPPLKSQKLKDNSTVWNALIETHRS</sequence>
<proteinExistence type="predicted"/>
<organism evidence="3 4">
    <name type="scientific">Stylonychia lemnae</name>
    <name type="common">Ciliate</name>
    <dbReference type="NCBI Taxonomy" id="5949"/>
    <lineage>
        <taxon>Eukaryota</taxon>
        <taxon>Sar</taxon>
        <taxon>Alveolata</taxon>
        <taxon>Ciliophora</taxon>
        <taxon>Intramacronucleata</taxon>
        <taxon>Spirotrichea</taxon>
        <taxon>Stichotrichia</taxon>
        <taxon>Sporadotrichida</taxon>
        <taxon>Oxytrichidae</taxon>
        <taxon>Stylonychinae</taxon>
        <taxon>Stylonychia</taxon>
    </lineage>
</organism>
<protein>
    <submittedName>
        <fullName evidence="3">Uncharacterized protein</fullName>
    </submittedName>
</protein>
<dbReference type="InParanoid" id="A0A078A9E1"/>
<feature type="coiled-coil region" evidence="1">
    <location>
        <begin position="439"/>
        <end position="466"/>
    </location>
</feature>